<dbReference type="RefSeq" id="WP_165130567.1">
    <property type="nucleotide sequence ID" value="NZ_CP049248.1"/>
</dbReference>
<comment type="caution">
    <text evidence="1">The sequence shown here is derived from an EMBL/GenBank/DDBJ whole genome shotgun (WGS) entry which is preliminary data.</text>
</comment>
<evidence type="ECO:0000313" key="2">
    <source>
        <dbReference type="Proteomes" id="UP000519897"/>
    </source>
</evidence>
<evidence type="ECO:0008006" key="3">
    <source>
        <dbReference type="Google" id="ProtNLM"/>
    </source>
</evidence>
<sequence length="241" mass="26773">MQALDVIDRIYEAALIPEKWEDVIVTINDMLGTKGGVIFAQSEFGTSFIATPAGRYYFQRFMDEGWDRYNTRRERANRLDHAGFLTDLDVFEEQELAAEPLYRDFLYPIGLGWSVGTHITTLDGDMIAASFDGAFEKGPIPRKTVDWLDSIRPHLARSLSMTARLRIAVAARIADGLGAFGLPACVVNPRGKILAANTLMQPLIPSILMDRGEGVACGMGQATVSFRRSSDKPHRYRAADK</sequence>
<dbReference type="AlphaFoldDB" id="A0A7W6LMQ7"/>
<keyword evidence="2" id="KW-1185">Reference proteome</keyword>
<gene>
    <name evidence="1" type="ORF">GGQ72_004497</name>
</gene>
<dbReference type="EMBL" id="JACIEC010000014">
    <property type="protein sequence ID" value="MBB4145931.1"/>
    <property type="molecule type" value="Genomic_DNA"/>
</dbReference>
<protein>
    <recommendedName>
        <fullName evidence="3">Helix-turn-helix transcriptional regulator</fullName>
    </recommendedName>
</protein>
<organism evidence="1 2">
    <name type="scientific">Rhizobium rhizoryzae</name>
    <dbReference type="NCBI Taxonomy" id="451876"/>
    <lineage>
        <taxon>Bacteria</taxon>
        <taxon>Pseudomonadati</taxon>
        <taxon>Pseudomonadota</taxon>
        <taxon>Alphaproteobacteria</taxon>
        <taxon>Hyphomicrobiales</taxon>
        <taxon>Rhizobiaceae</taxon>
        <taxon>Rhizobium/Agrobacterium group</taxon>
        <taxon>Rhizobium</taxon>
    </lineage>
</organism>
<name>A0A7W6LMQ7_9HYPH</name>
<evidence type="ECO:0000313" key="1">
    <source>
        <dbReference type="EMBL" id="MBB4145931.1"/>
    </source>
</evidence>
<accession>A0A7W6LMQ7</accession>
<dbReference type="Proteomes" id="UP000519897">
    <property type="component" value="Unassembled WGS sequence"/>
</dbReference>
<reference evidence="1 2" key="1">
    <citation type="submission" date="2020-08" db="EMBL/GenBank/DDBJ databases">
        <title>Genomic Encyclopedia of Type Strains, Phase IV (KMG-IV): sequencing the most valuable type-strain genomes for metagenomic binning, comparative biology and taxonomic classification.</title>
        <authorList>
            <person name="Goeker M."/>
        </authorList>
    </citation>
    <scope>NUCLEOTIDE SEQUENCE [LARGE SCALE GENOMIC DNA]</scope>
    <source>
        <strain evidence="1 2">DSM 29514</strain>
    </source>
</reference>
<proteinExistence type="predicted"/>